<evidence type="ECO:0000259" key="11">
    <source>
        <dbReference type="Pfam" id="PF00712"/>
    </source>
</evidence>
<proteinExistence type="inferred from homology"/>
<keyword evidence="6 10" id="KW-0548">Nucleotidyltransferase</keyword>
<evidence type="ECO:0000259" key="12">
    <source>
        <dbReference type="Pfam" id="PF02767"/>
    </source>
</evidence>
<dbReference type="Proteomes" id="UP001294412">
    <property type="component" value="Unassembled WGS sequence"/>
</dbReference>
<evidence type="ECO:0000256" key="2">
    <source>
        <dbReference type="ARBA" id="ARBA00010752"/>
    </source>
</evidence>
<evidence type="ECO:0000256" key="7">
    <source>
        <dbReference type="ARBA" id="ARBA00022705"/>
    </source>
</evidence>
<evidence type="ECO:0000256" key="4">
    <source>
        <dbReference type="ARBA" id="ARBA00022490"/>
    </source>
</evidence>
<dbReference type="InterPro" id="IPR001001">
    <property type="entry name" value="DNA_polIII_beta"/>
</dbReference>
<evidence type="ECO:0000256" key="10">
    <source>
        <dbReference type="PIRNR" id="PIRNR000804"/>
    </source>
</evidence>
<dbReference type="InterPro" id="IPR022634">
    <property type="entry name" value="DNA_polIII_beta_N"/>
</dbReference>
<comment type="subunit">
    <text evidence="10">Forms a ring-shaped head-to-tail homodimer around DNA.</text>
</comment>
<evidence type="ECO:0000259" key="13">
    <source>
        <dbReference type="Pfam" id="PF02768"/>
    </source>
</evidence>
<keyword evidence="7 10" id="KW-0235">DNA replication</keyword>
<dbReference type="GO" id="GO:0003887">
    <property type="term" value="F:DNA-directed DNA polymerase activity"/>
    <property type="evidence" value="ECO:0007669"/>
    <property type="project" value="UniProtKB-EC"/>
</dbReference>
<evidence type="ECO:0000256" key="9">
    <source>
        <dbReference type="ARBA" id="ARBA00023125"/>
    </source>
</evidence>
<evidence type="ECO:0000256" key="3">
    <source>
        <dbReference type="ARBA" id="ARBA00021035"/>
    </source>
</evidence>
<dbReference type="InterPro" id="IPR022637">
    <property type="entry name" value="DNA_polIII_beta_cen"/>
</dbReference>
<feature type="domain" description="DNA polymerase III beta sliding clamp C-terminal" evidence="13">
    <location>
        <begin position="246"/>
        <end position="365"/>
    </location>
</feature>
<keyword evidence="9" id="KW-0238">DNA-binding</keyword>
<evidence type="ECO:0000256" key="5">
    <source>
        <dbReference type="ARBA" id="ARBA00022679"/>
    </source>
</evidence>
<dbReference type="PANTHER" id="PTHR30478:SF0">
    <property type="entry name" value="BETA SLIDING CLAMP"/>
    <property type="match status" value="1"/>
</dbReference>
<name>A0ABU5HYU2_9HYPH</name>
<gene>
    <name evidence="14" type="primary">dnaN</name>
    <name evidence="14" type="ORF">U0C82_03855</name>
</gene>
<feature type="domain" description="DNA polymerase III beta sliding clamp N-terminal" evidence="11">
    <location>
        <begin position="3"/>
        <end position="120"/>
    </location>
</feature>
<dbReference type="Gene3D" id="3.70.10.10">
    <property type="match status" value="1"/>
</dbReference>
<evidence type="ECO:0000256" key="1">
    <source>
        <dbReference type="ARBA" id="ARBA00004496"/>
    </source>
</evidence>
<reference evidence="14 15" key="1">
    <citation type="submission" date="2023-12" db="EMBL/GenBank/DDBJ databases">
        <title>Description of Novel Strain Fulvimarina sp. 2208YS6-2-32 isolated from Uroteuthis (Photololigo) edulis.</title>
        <authorList>
            <person name="Park J.-S."/>
        </authorList>
    </citation>
    <scope>NUCLEOTIDE SEQUENCE [LARGE SCALE GENOMIC DNA]</scope>
    <source>
        <strain evidence="14 15">2208YS6-2-32</strain>
    </source>
</reference>
<dbReference type="Pfam" id="PF02768">
    <property type="entry name" value="DNA_pol3_beta_3"/>
    <property type="match status" value="1"/>
</dbReference>
<dbReference type="EMBL" id="JAXLPB010000001">
    <property type="protein sequence ID" value="MDY8108284.1"/>
    <property type="molecule type" value="Genomic_DNA"/>
</dbReference>
<dbReference type="Gene3D" id="3.10.150.10">
    <property type="entry name" value="DNA Polymerase III, subunit A, domain 2"/>
    <property type="match status" value="1"/>
</dbReference>
<organism evidence="14 15">
    <name type="scientific">Fulvimarina uroteuthidis</name>
    <dbReference type="NCBI Taxonomy" id="3098149"/>
    <lineage>
        <taxon>Bacteria</taxon>
        <taxon>Pseudomonadati</taxon>
        <taxon>Pseudomonadota</taxon>
        <taxon>Alphaproteobacteria</taxon>
        <taxon>Hyphomicrobiales</taxon>
        <taxon>Aurantimonadaceae</taxon>
        <taxon>Fulvimarina</taxon>
    </lineage>
</organism>
<dbReference type="PIRSF" id="PIRSF000804">
    <property type="entry name" value="DNA_pol_III_b"/>
    <property type="match status" value="1"/>
</dbReference>
<sequence length="385" mass="41089">MFDFTIPRADFLAAVERVEKIAPPKATIPVLSHVLIDLAEDGTLHVTATDLQRRGIATSRAETQEGHGATCVLCANLATTLKRQIGDVVTVSVGEREAVIKCGRSKVKMPTLPAHDFPDIRKEAVGGSAMRMTGPELDRMISACAFAMSKDQSRFQLRGVFWTAEGDKLTAVGTDGSKLATISMPMPEGTHDVPASILPDTLVLALAPFTKAQVVDVTIGDGFAEFVADGFSLTSRLVDASYPDFRRVIPAEGSFKVRTDREALIASIRRVETFAGGGEREIALVFTPDNLRLVAASSSTGEAEDEIEVDGNASLTIGFKSEVLVSSLSSLDCTEIEIALNDQSAPAVLFDPEDDSRLVVVMPYRLGSATMQAVNSGAVQMKEAA</sequence>
<dbReference type="SMART" id="SM00480">
    <property type="entry name" value="POL3Bc"/>
    <property type="match status" value="1"/>
</dbReference>
<comment type="caution">
    <text evidence="14">The sequence shown here is derived from an EMBL/GenBank/DDBJ whole genome shotgun (WGS) entry which is preliminary data.</text>
</comment>
<keyword evidence="8 10" id="KW-0239">DNA-directed DNA polymerase</keyword>
<dbReference type="NCBIfam" id="TIGR00663">
    <property type="entry name" value="dnan"/>
    <property type="match status" value="1"/>
</dbReference>
<evidence type="ECO:0000313" key="15">
    <source>
        <dbReference type="Proteomes" id="UP001294412"/>
    </source>
</evidence>
<keyword evidence="5 10" id="KW-0808">Transferase</keyword>
<keyword evidence="4 10" id="KW-0963">Cytoplasm</keyword>
<comment type="subcellular location">
    <subcellularLocation>
        <location evidence="1 10">Cytoplasm</location>
    </subcellularLocation>
</comment>
<evidence type="ECO:0000256" key="8">
    <source>
        <dbReference type="ARBA" id="ARBA00022932"/>
    </source>
</evidence>
<evidence type="ECO:0000256" key="6">
    <source>
        <dbReference type="ARBA" id="ARBA00022695"/>
    </source>
</evidence>
<dbReference type="InterPro" id="IPR022635">
    <property type="entry name" value="DNA_polIII_beta_C"/>
</dbReference>
<dbReference type="PANTHER" id="PTHR30478">
    <property type="entry name" value="DNA POLYMERASE III SUBUNIT BETA"/>
    <property type="match status" value="1"/>
</dbReference>
<comment type="similarity">
    <text evidence="2 10">Belongs to the beta sliding clamp family.</text>
</comment>
<accession>A0ABU5HYU2</accession>
<feature type="domain" description="DNA polymerase III beta sliding clamp central" evidence="12">
    <location>
        <begin position="136"/>
        <end position="244"/>
    </location>
</feature>
<keyword evidence="15" id="KW-1185">Reference proteome</keyword>
<comment type="function">
    <text evidence="10">Confers DNA tethering and processivity to DNA polymerases and other proteins. Acts as a clamp, forming a ring around DNA (a reaction catalyzed by the clamp-loading complex) which diffuses in an ATP-independent manner freely and bidirectionally along dsDNA. Initially characterized for its ability to contact the catalytic subunit of DNA polymerase III (Pol III), a complex, multichain enzyme responsible for most of the replicative synthesis in bacteria; Pol III exhibits 3'-5' exonuclease proofreading activity. The beta chain is required for initiation of replication as well as for processivity of DNA replication.</text>
</comment>
<dbReference type="InterPro" id="IPR046938">
    <property type="entry name" value="DNA_clamp_sf"/>
</dbReference>
<dbReference type="SUPFAM" id="SSF55979">
    <property type="entry name" value="DNA clamp"/>
    <property type="match status" value="3"/>
</dbReference>
<dbReference type="CDD" id="cd00140">
    <property type="entry name" value="beta_clamp"/>
    <property type="match status" value="1"/>
</dbReference>
<dbReference type="Pfam" id="PF00712">
    <property type="entry name" value="DNA_pol3_beta"/>
    <property type="match status" value="1"/>
</dbReference>
<dbReference type="RefSeq" id="WP_322185733.1">
    <property type="nucleotide sequence ID" value="NZ_JAXLPB010000001.1"/>
</dbReference>
<evidence type="ECO:0000313" key="14">
    <source>
        <dbReference type="EMBL" id="MDY8108284.1"/>
    </source>
</evidence>
<dbReference type="Pfam" id="PF02767">
    <property type="entry name" value="DNA_pol3_beta_2"/>
    <property type="match status" value="1"/>
</dbReference>
<protein>
    <recommendedName>
        <fullName evidence="3 10">Beta sliding clamp</fullName>
    </recommendedName>
</protein>